<dbReference type="OrthoDB" id="1939300at2759"/>
<evidence type="ECO:0000256" key="1">
    <source>
        <dbReference type="SAM" id="MobiDB-lite"/>
    </source>
</evidence>
<name>A0A1S4CN05_TOBAC</name>
<evidence type="ECO:0000313" key="2">
    <source>
        <dbReference type="RefSeq" id="XP_016502431.1"/>
    </source>
</evidence>
<dbReference type="AlphaFoldDB" id="A0A1S4CN05"/>
<dbReference type="PANTHER" id="PTHR33233:SF17">
    <property type="entry name" value="DUF4283 DOMAIN-CONTAINING PROTEIN"/>
    <property type="match status" value="1"/>
</dbReference>
<dbReference type="Gene3D" id="3.60.10.10">
    <property type="entry name" value="Endonuclease/exonuclease/phosphatase"/>
    <property type="match status" value="1"/>
</dbReference>
<sequence>MASTIGTPLFVDACTTNQHRISYARILIEINVTKNLPTEVTVMDPSGRQFQQRKKEQEGQPLKRRKPTKIVQTWVAKRVIQQQSAGSLGMSDQQEVAGILLIDKGKAAVRGAEGEWSQPKSKGNSLRQRTEYQKAEAEKNERNEGHKDAMANSEGVYAVSKKNGFQAILMHEKGINKRYKQKKIKKYLIENHIKIAGLVETKVKENNAQHIVGKIACTWSLLNNYGDASNGRIWIMWDSRIYNIKKLASQVQYIQCHIIGKHNGVDFLIAVVYGFNTMEQRKTLWSQLNYLASGINKPLVNMWRFQCYTYPQDRHYGVPVTLAEIKDCRLLSQSLSE</sequence>
<feature type="region of interest" description="Disordered" evidence="1">
    <location>
        <begin position="111"/>
        <end position="149"/>
    </location>
</feature>
<feature type="compositionally biased region" description="Basic and acidic residues" evidence="1">
    <location>
        <begin position="128"/>
        <end position="149"/>
    </location>
</feature>
<feature type="region of interest" description="Disordered" evidence="1">
    <location>
        <begin position="44"/>
        <end position="67"/>
    </location>
</feature>
<organism evidence="2">
    <name type="scientific">Nicotiana tabacum</name>
    <name type="common">Common tobacco</name>
    <dbReference type="NCBI Taxonomy" id="4097"/>
    <lineage>
        <taxon>Eukaryota</taxon>
        <taxon>Viridiplantae</taxon>
        <taxon>Streptophyta</taxon>
        <taxon>Embryophyta</taxon>
        <taxon>Tracheophyta</taxon>
        <taxon>Spermatophyta</taxon>
        <taxon>Magnoliopsida</taxon>
        <taxon>eudicotyledons</taxon>
        <taxon>Gunneridae</taxon>
        <taxon>Pentapetalae</taxon>
        <taxon>asterids</taxon>
        <taxon>lamiids</taxon>
        <taxon>Solanales</taxon>
        <taxon>Solanaceae</taxon>
        <taxon>Nicotianoideae</taxon>
        <taxon>Nicotianeae</taxon>
        <taxon>Nicotiana</taxon>
    </lineage>
</organism>
<dbReference type="KEGG" id="nta:107820630"/>
<feature type="compositionally biased region" description="Polar residues" evidence="1">
    <location>
        <begin position="118"/>
        <end position="127"/>
    </location>
</feature>
<dbReference type="InterPro" id="IPR036691">
    <property type="entry name" value="Endo/exonu/phosph_ase_sf"/>
</dbReference>
<gene>
    <name evidence="2" type="primary">LOC107820630</name>
</gene>
<accession>A0A1S4CN05</accession>
<protein>
    <submittedName>
        <fullName evidence="2">Uncharacterized protein</fullName>
    </submittedName>
</protein>
<reference evidence="2" key="1">
    <citation type="submission" date="2025-08" db="UniProtKB">
        <authorList>
            <consortium name="RefSeq"/>
        </authorList>
    </citation>
    <scope>IDENTIFICATION</scope>
</reference>
<dbReference type="RefSeq" id="XP_016502431.1">
    <property type="nucleotide sequence ID" value="XM_016646945.1"/>
</dbReference>
<proteinExistence type="predicted"/>
<dbReference type="PaxDb" id="4097-A0A1S4CN05"/>
<dbReference type="PANTHER" id="PTHR33233">
    <property type="entry name" value="ENDONUCLEASE/EXONUCLEASE/PHOSPHATASE"/>
    <property type="match status" value="1"/>
</dbReference>